<dbReference type="PRINTS" id="PR00503">
    <property type="entry name" value="BROMODOMAIN"/>
</dbReference>
<feature type="domain" description="Bromo" evidence="3">
    <location>
        <begin position="343"/>
        <end position="408"/>
    </location>
</feature>
<dbReference type="GO" id="GO:0000785">
    <property type="term" value="C:chromatin"/>
    <property type="evidence" value="ECO:0007669"/>
    <property type="project" value="TreeGrafter"/>
</dbReference>
<accession>L7J4V5</accession>
<dbReference type="GO" id="GO:0006355">
    <property type="term" value="P:regulation of DNA-templated transcription"/>
    <property type="evidence" value="ECO:0007669"/>
    <property type="project" value="TreeGrafter"/>
</dbReference>
<proteinExistence type="predicted"/>
<dbReference type="InterPro" id="IPR036427">
    <property type="entry name" value="Bromodomain-like_sf"/>
</dbReference>
<dbReference type="Gene3D" id="3.30.710.10">
    <property type="entry name" value="Potassium Channel Kv1.1, Chain A"/>
    <property type="match status" value="1"/>
</dbReference>
<reference evidence="5" key="1">
    <citation type="journal article" date="2012" name="PLoS Genet.">
        <title>Comparative analysis of the genomes of two field isolates of the rice blast fungus Magnaporthe oryzae.</title>
        <authorList>
            <person name="Xue M."/>
            <person name="Yang J."/>
            <person name="Li Z."/>
            <person name="Hu S."/>
            <person name="Yao N."/>
            <person name="Dean R.A."/>
            <person name="Zhao W."/>
            <person name="Shen M."/>
            <person name="Zhang H."/>
            <person name="Li C."/>
            <person name="Liu L."/>
            <person name="Cao L."/>
            <person name="Xu X."/>
            <person name="Xing Y."/>
            <person name="Hsiang T."/>
            <person name="Zhang Z."/>
            <person name="Xu J.R."/>
            <person name="Peng Y.L."/>
        </authorList>
    </citation>
    <scope>NUCLEOTIDE SEQUENCE [LARGE SCALE GENOMIC DNA]</scope>
    <source>
        <strain evidence="5">P131</strain>
    </source>
</reference>
<gene>
    <name evidence="5" type="ORF">OOW_P131scaffold00998g43</name>
</gene>
<dbReference type="PROSITE" id="PS50097">
    <property type="entry name" value="BTB"/>
    <property type="match status" value="1"/>
</dbReference>
<dbReference type="PANTHER" id="PTHR22880:SF225">
    <property type="entry name" value="BROMODOMAIN-CONTAINING PROTEIN BET-1-RELATED"/>
    <property type="match status" value="1"/>
</dbReference>
<dbReference type="InterPro" id="IPR000210">
    <property type="entry name" value="BTB/POZ_dom"/>
</dbReference>
<evidence type="ECO:0000259" key="3">
    <source>
        <dbReference type="PROSITE" id="PS50014"/>
    </source>
</evidence>
<dbReference type="CDD" id="cd18186">
    <property type="entry name" value="BTB_POZ_ZBTB_KLHL-like"/>
    <property type="match status" value="1"/>
</dbReference>
<dbReference type="Pfam" id="PF00439">
    <property type="entry name" value="Bromodomain"/>
    <property type="match status" value="1"/>
</dbReference>
<dbReference type="SUPFAM" id="SSF47370">
    <property type="entry name" value="Bromodomain"/>
    <property type="match status" value="1"/>
</dbReference>
<dbReference type="EMBL" id="JH795443">
    <property type="protein sequence ID" value="ELQ63261.1"/>
    <property type="molecule type" value="Genomic_DNA"/>
</dbReference>
<dbReference type="InterPro" id="IPR011333">
    <property type="entry name" value="SKP1/BTB/POZ_sf"/>
</dbReference>
<dbReference type="GO" id="GO:0006338">
    <property type="term" value="P:chromatin remodeling"/>
    <property type="evidence" value="ECO:0007669"/>
    <property type="project" value="TreeGrafter"/>
</dbReference>
<evidence type="ECO:0000256" key="2">
    <source>
        <dbReference type="PROSITE-ProRule" id="PRU00035"/>
    </source>
</evidence>
<dbReference type="PROSITE" id="PS50014">
    <property type="entry name" value="BROMODOMAIN_2"/>
    <property type="match status" value="1"/>
</dbReference>
<dbReference type="InterPro" id="IPR001487">
    <property type="entry name" value="Bromodomain"/>
</dbReference>
<dbReference type="PANTHER" id="PTHR22880">
    <property type="entry name" value="FALZ-RELATED BROMODOMAIN-CONTAINING PROTEINS"/>
    <property type="match status" value="1"/>
</dbReference>
<feature type="domain" description="BTB" evidence="4">
    <location>
        <begin position="40"/>
        <end position="104"/>
    </location>
</feature>
<dbReference type="GO" id="GO:0005634">
    <property type="term" value="C:nucleus"/>
    <property type="evidence" value="ECO:0007669"/>
    <property type="project" value="TreeGrafter"/>
</dbReference>
<organism>
    <name type="scientific">Pyricularia oryzae (strain P131)</name>
    <name type="common">Rice blast fungus</name>
    <name type="synonym">Magnaporthe oryzae</name>
    <dbReference type="NCBI Taxonomy" id="1143193"/>
    <lineage>
        <taxon>Eukaryota</taxon>
        <taxon>Fungi</taxon>
        <taxon>Dikarya</taxon>
        <taxon>Ascomycota</taxon>
        <taxon>Pezizomycotina</taxon>
        <taxon>Sordariomycetes</taxon>
        <taxon>Sordariomycetidae</taxon>
        <taxon>Magnaporthales</taxon>
        <taxon>Pyriculariaceae</taxon>
        <taxon>Pyricularia</taxon>
    </lineage>
</organism>
<evidence type="ECO:0008006" key="6">
    <source>
        <dbReference type="Google" id="ProtNLM"/>
    </source>
</evidence>
<dbReference type="InterPro" id="IPR050935">
    <property type="entry name" value="Bromo_chromatin_reader"/>
</dbReference>
<sequence length="539" mass="59769">MASPNDANGLTAVVDSEASDGAAPKQPSQFSWMDPHPIFVIILVGSEEQPFGIQKDFLCAKSSYFRDHFDRNQQEQQIEHVVNLSETPVEVFACAQNYIYTGQVCPDLGTLPSYEVLIGVWKLGNELGIDGLCDKTLEAMNECRRITQRIPATPVLVQVWRDTPEGSSIRLLFLEWAAEYMRSSESRAEFARSLPQEVLSELVIAMSSLDFPPASTVPGSASPNTCTNSIAAPSRSTHQLEADGLEEIAPARAVKRARHSDVLPNGDAAAARTSLKAHKTSLHSKPARASLPAAKPVVTTQRRRGKQQLADLNPTVEQKLEFCSDLLTRMVSGPGFWTRIVGPFKEPVDPLRDEVPDYFTKINRPMDLRTMKNKMDQRLYKDEEEFVADMRQIFTNCYTYWTKKDPMWAACERLEKNFEDKYGSMNAWISKMSGCEVISGVMPWEDFVQPCPDGPNYLAYLLFPSMEHQICPTHKHRLGSPANSVAGGIVSPQPAQGYGRLCLLPSRHDLQKLLFVTNCLSKGKAARAGPPCGVTGGLC</sequence>
<evidence type="ECO:0000259" key="4">
    <source>
        <dbReference type="PROSITE" id="PS50097"/>
    </source>
</evidence>
<protein>
    <recommendedName>
        <fullName evidence="6">Bromo domain-containing protein</fullName>
    </recommendedName>
</protein>
<dbReference type="SMART" id="SM00297">
    <property type="entry name" value="BROMO"/>
    <property type="match status" value="1"/>
</dbReference>
<dbReference type="SUPFAM" id="SSF54695">
    <property type="entry name" value="POZ domain"/>
    <property type="match status" value="1"/>
</dbReference>
<name>L7J4V5_PYRO1</name>
<dbReference type="Gene3D" id="1.20.920.10">
    <property type="entry name" value="Bromodomain-like"/>
    <property type="match status" value="1"/>
</dbReference>
<evidence type="ECO:0000256" key="1">
    <source>
        <dbReference type="ARBA" id="ARBA00023117"/>
    </source>
</evidence>
<keyword evidence="1 2" id="KW-0103">Bromodomain</keyword>
<dbReference type="Pfam" id="PF00651">
    <property type="entry name" value="BTB"/>
    <property type="match status" value="1"/>
</dbReference>
<evidence type="ECO:0000313" key="5">
    <source>
        <dbReference type="EMBL" id="ELQ63261.1"/>
    </source>
</evidence>
<dbReference type="AlphaFoldDB" id="L7J4V5"/>